<dbReference type="PANTHER" id="PTHR47743:SF2">
    <property type="entry name" value="ACROSOMAL PROTEIN KIAA1210"/>
    <property type="match status" value="1"/>
</dbReference>
<feature type="compositionally biased region" description="Polar residues" evidence="1">
    <location>
        <begin position="725"/>
        <end position="740"/>
    </location>
</feature>
<keyword evidence="2" id="KW-0472">Membrane</keyword>
<feature type="compositionally biased region" description="Polar residues" evidence="1">
    <location>
        <begin position="1064"/>
        <end position="1083"/>
    </location>
</feature>
<dbReference type="STRING" id="10029.G3H782"/>
<dbReference type="Proteomes" id="UP000001075">
    <property type="component" value="Unassembled WGS sequence"/>
</dbReference>
<sequence>MRTHSPPHCDTPTLTRPRLLIVPLTLAATLKPPLYYLTYYVLLLLCSLSLHISYTDFFLFQHTRISVLLLSCLWYFYHENTLFFEFESLELLLKDFTLPCRPKSSMGSKAISHDSVFGLEPEPEKSASKLLSSPETQRTRSRKIPPLRSRKLSVSPTVVRSEKVSKDLETVDDKTTMSSKRMSSSHCSSITRKSTSELSSDLDLSQSSLSSTQQLSGFSMPATSQGCLDSSAAKHKIAVNPRKQKRKKAISLSVSLSKDPALNFEARTKQEEQHAVTETKEKATIKPKQADVKEKKDSTGPPSQEQSNKTETQDKKTRDQTLSTDAASSTGHSTSESHPRRRRRRVKNEWGIIEKSLVKSTQEHDWGSKAESSPSEELAGREHSFLKLYLEKQGTEQITTAEGTTPREMPSDKRNVKGKMADRDVEAQRTPAPRPTDVAESRVSGPPPSHEERSSEIKKKKDKAALLSQTRGSSTSQEEAPVSRTVEAQEHKPLCQVRGEGKETPKVDSQKLQPQMELSLERTTYHKERNLRGSLRAFSASVSSATTADDASMHMSPLPLRRWPNAGTISSDSKSTSEYESSSEVQPSLAHSFQHAWNPQDDDDVFLKSENVDAEGNKTEQSLAKARELPLDTNSSSEGQESCEEMTSAQSSQSFEVYEECLESGSFIIDSVSGEQLASRRHSETFQESEEKEVSTESSSYFDKYQSSEYLTSSEEELPPERSKQAQGQCRDQQEVSPVSRSVPKELSVSDKTVHSLYTSPLIVSPITQQQSPISVAQGSPVQPLPPSHTVRSWGSPQSEHQVFADPEGIAADWDIFIQPPSPRKALKHPVGYSVEQNVPSSDISMGEVVSMEAMLLRQHSQPPIRPVLEQHTCAGPEIAVFEECTATQPGRYPSQSSMRRSMKKEIPLGAESAAFEGSHFLEPLPPVSMEPLPPQHHSQTPSKPFIQHQASAFERGVCVDPRLMGHPFQAWKQSFSTLESTAFEGNPSMEHVPPTLPQSIQQPYQNAPLESEAVAAKIISMGPLHTQFSAQSLLNPQSQLFSESTSVQGATLAELLPSQPSVKTKFQPQMTRELPSTSTQWGSPVEHMSGQQIFQTQNSPKFKEVLTGSDSPETQGSISTQPGSPRCPPQPWLTPTFEQMSVTSGNVPASWAIPVYAPAPRMPSQPSMGSVDQHPVSTGSMNTSVQQIISMEPMFS</sequence>
<reference evidence="5" key="1">
    <citation type="journal article" date="2011" name="Nat. Biotechnol.">
        <title>The genomic sequence of the Chinese hamster ovary (CHO)-K1 cell line.</title>
        <authorList>
            <person name="Xu X."/>
            <person name="Nagarajan H."/>
            <person name="Lewis N.E."/>
            <person name="Pan S."/>
            <person name="Cai Z."/>
            <person name="Liu X."/>
            <person name="Chen W."/>
            <person name="Xie M."/>
            <person name="Wang W."/>
            <person name="Hammond S."/>
            <person name="Andersen M.R."/>
            <person name="Neff N."/>
            <person name="Passarelli B."/>
            <person name="Koh W."/>
            <person name="Fan H.C."/>
            <person name="Wang J."/>
            <person name="Gui Y."/>
            <person name="Lee K.H."/>
            <person name="Betenbaugh M.J."/>
            <person name="Quake S.R."/>
            <person name="Famili I."/>
            <person name="Palsson B.O."/>
            <person name="Wang J."/>
        </authorList>
    </citation>
    <scope>NUCLEOTIDE SEQUENCE [LARGE SCALE GENOMIC DNA]</scope>
    <source>
        <strain evidence="5">CHO K1 cell line</strain>
    </source>
</reference>
<dbReference type="InParanoid" id="G3H782"/>
<feature type="compositionally biased region" description="Polar residues" evidence="1">
    <location>
        <begin position="467"/>
        <end position="478"/>
    </location>
</feature>
<accession>G3H782</accession>
<dbReference type="Pfam" id="PF15262">
    <property type="entry name" value="DUF4592"/>
    <property type="match status" value="1"/>
</dbReference>
<feature type="compositionally biased region" description="Basic residues" evidence="1">
    <location>
        <begin position="139"/>
        <end position="151"/>
    </location>
</feature>
<feature type="compositionally biased region" description="Basic and acidic residues" evidence="1">
    <location>
        <begin position="449"/>
        <end position="459"/>
    </location>
</feature>
<feature type="domain" description="DUF4592" evidence="3">
    <location>
        <begin position="169"/>
        <end position="248"/>
    </location>
</feature>
<organism evidence="4 5">
    <name type="scientific">Cricetulus griseus</name>
    <name type="common">Chinese hamster</name>
    <name type="synonym">Cricetulus barabensis griseus</name>
    <dbReference type="NCBI Taxonomy" id="10029"/>
    <lineage>
        <taxon>Eukaryota</taxon>
        <taxon>Metazoa</taxon>
        <taxon>Chordata</taxon>
        <taxon>Craniata</taxon>
        <taxon>Vertebrata</taxon>
        <taxon>Euteleostomi</taxon>
        <taxon>Mammalia</taxon>
        <taxon>Eutheria</taxon>
        <taxon>Euarchontoglires</taxon>
        <taxon>Glires</taxon>
        <taxon>Rodentia</taxon>
        <taxon>Myomorpha</taxon>
        <taxon>Muroidea</taxon>
        <taxon>Cricetidae</taxon>
        <taxon>Cricetinae</taxon>
        <taxon>Cricetulus</taxon>
    </lineage>
</organism>
<keyword evidence="2" id="KW-0812">Transmembrane</keyword>
<dbReference type="EMBL" id="JH000189">
    <property type="protein sequence ID" value="EGV98373.1"/>
    <property type="molecule type" value="Genomic_DNA"/>
</dbReference>
<feature type="compositionally biased region" description="Basic and acidic residues" evidence="1">
    <location>
        <begin position="605"/>
        <end position="618"/>
    </location>
</feature>
<feature type="compositionally biased region" description="Basic and acidic residues" evidence="1">
    <location>
        <begin position="266"/>
        <end position="298"/>
    </location>
</feature>
<feature type="compositionally biased region" description="Basic and acidic residues" evidence="1">
    <location>
        <begin position="519"/>
        <end position="531"/>
    </location>
</feature>
<dbReference type="FunCoup" id="G3H782">
    <property type="interactions" value="5"/>
</dbReference>
<dbReference type="eggNOG" id="ENOG502QXCA">
    <property type="taxonomic scope" value="Eukaryota"/>
</dbReference>
<dbReference type="InterPro" id="IPR026713">
    <property type="entry name" value="CRACD-like"/>
</dbReference>
<feature type="compositionally biased region" description="Basic and acidic residues" evidence="1">
    <location>
        <begin position="409"/>
        <end position="427"/>
    </location>
</feature>
<feature type="compositionally biased region" description="Polar residues" evidence="1">
    <location>
        <begin position="300"/>
        <end position="310"/>
    </location>
</feature>
<feature type="compositionally biased region" description="Basic and acidic residues" evidence="1">
    <location>
        <begin position="487"/>
        <end position="509"/>
    </location>
</feature>
<feature type="region of interest" description="Disordered" evidence="1">
    <location>
        <begin position="257"/>
        <end position="651"/>
    </location>
</feature>
<feature type="region of interest" description="Disordered" evidence="1">
    <location>
        <begin position="1064"/>
        <end position="1085"/>
    </location>
</feature>
<feature type="compositionally biased region" description="Basic and acidic residues" evidence="1">
    <location>
        <begin position="160"/>
        <end position="175"/>
    </location>
</feature>
<feature type="compositionally biased region" description="Polar residues" evidence="1">
    <location>
        <begin position="632"/>
        <end position="651"/>
    </location>
</feature>
<dbReference type="InterPro" id="IPR028030">
    <property type="entry name" value="DUF4592"/>
</dbReference>
<dbReference type="PANTHER" id="PTHR47743">
    <property type="entry name" value="KIAA1210 / KIAA1211 FAMILY MEMBER"/>
    <property type="match status" value="1"/>
</dbReference>
<evidence type="ECO:0000256" key="1">
    <source>
        <dbReference type="SAM" id="MobiDB-lite"/>
    </source>
</evidence>
<feature type="compositionally biased region" description="Polar residues" evidence="1">
    <location>
        <begin position="585"/>
        <end position="597"/>
    </location>
</feature>
<feature type="compositionally biased region" description="Low complexity" evidence="1">
    <location>
        <begin position="570"/>
        <end position="584"/>
    </location>
</feature>
<evidence type="ECO:0000313" key="4">
    <source>
        <dbReference type="EMBL" id="EGV98373.1"/>
    </source>
</evidence>
<evidence type="ECO:0000259" key="3">
    <source>
        <dbReference type="Pfam" id="PF15262"/>
    </source>
</evidence>
<feature type="region of interest" description="Disordered" evidence="1">
    <location>
        <begin position="680"/>
        <end position="747"/>
    </location>
</feature>
<feature type="compositionally biased region" description="Low complexity" evidence="1">
    <location>
        <begin position="178"/>
        <end position="189"/>
    </location>
</feature>
<dbReference type="AlphaFoldDB" id="G3H782"/>
<feature type="compositionally biased region" description="Low complexity" evidence="1">
    <location>
        <begin position="537"/>
        <end position="550"/>
    </location>
</feature>
<name>G3H782_CRIGR</name>
<feature type="region of interest" description="Disordered" evidence="1">
    <location>
        <begin position="127"/>
        <end position="198"/>
    </location>
</feature>
<proteinExistence type="predicted"/>
<protein>
    <submittedName>
        <fullName evidence="4">Uncharacterized protein KIAA1210</fullName>
    </submittedName>
</protein>
<feature type="compositionally biased region" description="Polar residues" evidence="1">
    <location>
        <begin position="320"/>
        <end position="336"/>
    </location>
</feature>
<feature type="region of interest" description="Disordered" evidence="1">
    <location>
        <begin position="1104"/>
        <end position="1129"/>
    </location>
</feature>
<feature type="compositionally biased region" description="Basic and acidic residues" evidence="1">
    <location>
        <begin position="378"/>
        <end position="394"/>
    </location>
</feature>
<evidence type="ECO:0000313" key="5">
    <source>
        <dbReference type="Proteomes" id="UP000001075"/>
    </source>
</evidence>
<feature type="transmembrane region" description="Helical" evidence="2">
    <location>
        <begin position="33"/>
        <end position="50"/>
    </location>
</feature>
<gene>
    <name evidence="4" type="ORF">I79_006209</name>
</gene>
<keyword evidence="2" id="KW-1133">Transmembrane helix</keyword>
<evidence type="ECO:0000256" key="2">
    <source>
        <dbReference type="SAM" id="Phobius"/>
    </source>
</evidence>
<feature type="compositionally biased region" description="Polar residues" evidence="1">
    <location>
        <begin position="1109"/>
        <end position="1124"/>
    </location>
</feature>